<evidence type="ECO:0000313" key="2">
    <source>
        <dbReference type="EMBL" id="KDR25967.1"/>
    </source>
</evidence>
<evidence type="ECO:0000313" key="3">
    <source>
        <dbReference type="Proteomes" id="UP000027451"/>
    </source>
</evidence>
<name>A0A656QCJ6_9BURK</name>
<dbReference type="GO" id="GO:0003824">
    <property type="term" value="F:catalytic activity"/>
    <property type="evidence" value="ECO:0007669"/>
    <property type="project" value="InterPro"/>
</dbReference>
<dbReference type="SUPFAM" id="SSF52402">
    <property type="entry name" value="Adenine nucleotide alpha hydrolases-like"/>
    <property type="match status" value="1"/>
</dbReference>
<dbReference type="PANTHER" id="PTHR43196">
    <property type="entry name" value="SULFATE ADENYLYLTRANSFERASE SUBUNIT 2"/>
    <property type="match status" value="1"/>
</dbReference>
<dbReference type="Pfam" id="PF01507">
    <property type="entry name" value="PAPS_reduct"/>
    <property type="match status" value="1"/>
</dbReference>
<dbReference type="InterPro" id="IPR050128">
    <property type="entry name" value="Sulfate_adenylyltrnsfr_sub2"/>
</dbReference>
<keyword evidence="3" id="KW-1185">Reference proteome</keyword>
<dbReference type="Gene3D" id="3.40.50.620">
    <property type="entry name" value="HUPs"/>
    <property type="match status" value="1"/>
</dbReference>
<evidence type="ECO:0000259" key="1">
    <source>
        <dbReference type="Pfam" id="PF01507"/>
    </source>
</evidence>
<proteinExistence type="predicted"/>
<dbReference type="InterPro" id="IPR014729">
    <property type="entry name" value="Rossmann-like_a/b/a_fold"/>
</dbReference>
<reference evidence="2 3" key="1">
    <citation type="submission" date="2014-03" db="EMBL/GenBank/DDBJ databases">
        <title>Draft Genome Sequences of Four Burkholderia Strains.</title>
        <authorList>
            <person name="Liu X.Y."/>
            <person name="Li C.X."/>
            <person name="Xu J.H."/>
        </authorList>
    </citation>
    <scope>NUCLEOTIDE SEQUENCE [LARGE SCALE GENOMIC DNA]</scope>
    <source>
        <strain evidence="2 3">OP-1</strain>
    </source>
</reference>
<dbReference type="EMBL" id="JFHD01000040">
    <property type="protein sequence ID" value="KDR25967.1"/>
    <property type="molecule type" value="Genomic_DNA"/>
</dbReference>
<dbReference type="Proteomes" id="UP000027451">
    <property type="component" value="Unassembled WGS sequence"/>
</dbReference>
<organism evidence="2 3">
    <name type="scientific">Caballeronia zhejiangensis</name>
    <dbReference type="NCBI Taxonomy" id="871203"/>
    <lineage>
        <taxon>Bacteria</taxon>
        <taxon>Pseudomonadati</taxon>
        <taxon>Pseudomonadota</taxon>
        <taxon>Betaproteobacteria</taxon>
        <taxon>Burkholderiales</taxon>
        <taxon>Burkholderiaceae</taxon>
        <taxon>Caballeronia</taxon>
    </lineage>
</organism>
<comment type="caution">
    <text evidence="2">The sequence shown here is derived from an EMBL/GenBank/DDBJ whole genome shotgun (WGS) entry which is preliminary data.</text>
</comment>
<dbReference type="InterPro" id="IPR002500">
    <property type="entry name" value="PAPS_reduct_dom"/>
</dbReference>
<dbReference type="AlphaFoldDB" id="A0A656QCJ6"/>
<accession>A0A656QCJ6</accession>
<protein>
    <recommendedName>
        <fullName evidence="1">Phosphoadenosine phosphosulphate reductase domain-containing protein</fullName>
    </recommendedName>
</protein>
<feature type="domain" description="Phosphoadenosine phosphosulphate reductase" evidence="1">
    <location>
        <begin position="18"/>
        <end position="65"/>
    </location>
</feature>
<gene>
    <name evidence="2" type="ORF">BG60_26515</name>
</gene>
<sequence length="249" mass="28071">MKMNDIIAHHAKNGRIGLQFSGGKDSLAMLYLLEKHWPDLTVYWVNAGDPFPETLEVVERVRAMVPHFVEIDGGQRESIVQFGIPTDLLPVSSTPIGLHATGRGTLMQDRYSCCVRSIMLPLANRMSQDGITLIVRGQKNVDTHKGPLRSGDTDGGIQYLFPLENWTTEQVFEFLEDRGVELPLFYSTMKGAPDCMTCSAWWEEGRAQYLSTHHPEQYVIYQQRLDVIREAVHEHIAAFNVEVKSDGPA</sequence>
<dbReference type="PANTHER" id="PTHR43196:SF2">
    <property type="entry name" value="PHOSPHOADENOSINE PHOSPHOSULFATE REDUCTASE"/>
    <property type="match status" value="1"/>
</dbReference>